<evidence type="ECO:0000256" key="11">
    <source>
        <dbReference type="PROSITE-ProRule" id="PRU10040"/>
    </source>
</evidence>
<evidence type="ECO:0000256" key="1">
    <source>
        <dbReference type="ARBA" id="ARBA00004191"/>
    </source>
</evidence>
<proteinExistence type="inferred from homology"/>
<dbReference type="Pfam" id="PF01095">
    <property type="entry name" value="Pectinesterase"/>
    <property type="match status" value="1"/>
</dbReference>
<reference evidence="15 16" key="1">
    <citation type="submission" date="2024-04" db="EMBL/GenBank/DDBJ databases">
        <title>The reference genome of an endangered Asteraceae, Deinandra increscens subsp. villosa, native to the Central Coast of California.</title>
        <authorList>
            <person name="Guilliams M."/>
            <person name="Hasenstab-Lehman K."/>
            <person name="Meyer R."/>
            <person name="Mcevoy S."/>
        </authorList>
    </citation>
    <scope>NUCLEOTIDE SEQUENCE [LARGE SCALE GENOMIC DNA]</scope>
    <source>
        <tissue evidence="15">Leaf</tissue>
    </source>
</reference>
<keyword evidence="6 12" id="KW-0134">Cell wall</keyword>
<keyword evidence="7 12" id="KW-0378">Hydrolase</keyword>
<dbReference type="GO" id="GO:0042545">
    <property type="term" value="P:cell wall modification"/>
    <property type="evidence" value="ECO:0007669"/>
    <property type="project" value="UniProtKB-UniRule"/>
</dbReference>
<evidence type="ECO:0000256" key="8">
    <source>
        <dbReference type="ARBA" id="ARBA00023085"/>
    </source>
</evidence>
<dbReference type="EC" id="3.1.1.11" evidence="5 12"/>
<dbReference type="Gene3D" id="1.20.140.40">
    <property type="entry name" value="Invertase/pectin methylesterase inhibitor family protein"/>
    <property type="match status" value="1"/>
</dbReference>
<comment type="caution">
    <text evidence="15">The sequence shown here is derived from an EMBL/GenBank/DDBJ whole genome shotgun (WGS) entry which is preliminary data.</text>
</comment>
<dbReference type="Pfam" id="PF04043">
    <property type="entry name" value="PMEI"/>
    <property type="match status" value="1"/>
</dbReference>
<evidence type="ECO:0000256" key="10">
    <source>
        <dbReference type="ARBA" id="ARBA00047928"/>
    </source>
</evidence>
<feature type="active site" evidence="11">
    <location>
        <position position="320"/>
    </location>
</feature>
<dbReference type="InterPro" id="IPR018040">
    <property type="entry name" value="Pectinesterase_Tyr_AS"/>
</dbReference>
<evidence type="ECO:0000256" key="6">
    <source>
        <dbReference type="ARBA" id="ARBA00022512"/>
    </source>
</evidence>
<comment type="function">
    <text evidence="12">Acts in the modification of cell walls via demethylesterification of cell wall pectin.</text>
</comment>
<evidence type="ECO:0000256" key="2">
    <source>
        <dbReference type="ARBA" id="ARBA00005184"/>
    </source>
</evidence>
<dbReference type="InterPro" id="IPR012334">
    <property type="entry name" value="Pectin_lyas_fold"/>
</dbReference>
<keyword evidence="16" id="KW-1185">Reference proteome</keyword>
<feature type="domain" description="Pectinesterase inhibitor" evidence="14">
    <location>
        <begin position="28"/>
        <end position="129"/>
    </location>
</feature>
<dbReference type="SUPFAM" id="SSF51126">
    <property type="entry name" value="Pectin lyase-like"/>
    <property type="match status" value="1"/>
</dbReference>
<dbReference type="InterPro" id="IPR000070">
    <property type="entry name" value="Pectinesterase_cat"/>
</dbReference>
<dbReference type="Gene3D" id="2.160.20.10">
    <property type="entry name" value="Single-stranded right-handed beta-helix, Pectin lyase-like"/>
    <property type="match status" value="1"/>
</dbReference>
<evidence type="ECO:0000256" key="5">
    <source>
        <dbReference type="ARBA" id="ARBA00013229"/>
    </source>
</evidence>
<evidence type="ECO:0000313" key="16">
    <source>
        <dbReference type="Proteomes" id="UP001408789"/>
    </source>
</evidence>
<comment type="subcellular location">
    <subcellularLocation>
        <location evidence="1 12">Secreted</location>
        <location evidence="1 12">Cell wall</location>
    </subcellularLocation>
</comment>
<dbReference type="InterPro" id="IPR033131">
    <property type="entry name" value="Pectinesterase_Asp_AS"/>
</dbReference>
<dbReference type="GO" id="GO:0030599">
    <property type="term" value="F:pectinesterase activity"/>
    <property type="evidence" value="ECO:0007669"/>
    <property type="project" value="UniProtKB-UniRule"/>
</dbReference>
<dbReference type="PANTHER" id="PTHR31707">
    <property type="entry name" value="PECTINESTERASE"/>
    <property type="match status" value="1"/>
</dbReference>
<dbReference type="SUPFAM" id="SSF101148">
    <property type="entry name" value="Plant invertase/pectin methylesterase inhibitor"/>
    <property type="match status" value="1"/>
</dbReference>
<dbReference type="GO" id="GO:0004857">
    <property type="term" value="F:enzyme inhibitor activity"/>
    <property type="evidence" value="ECO:0007669"/>
    <property type="project" value="InterPro"/>
</dbReference>
<feature type="domain" description="Pectinesterase catalytic" evidence="13">
    <location>
        <begin position="169"/>
        <end position="468"/>
    </location>
</feature>
<organism evidence="15 16">
    <name type="scientific">Deinandra increscens subsp. villosa</name>
    <dbReference type="NCBI Taxonomy" id="3103831"/>
    <lineage>
        <taxon>Eukaryota</taxon>
        <taxon>Viridiplantae</taxon>
        <taxon>Streptophyta</taxon>
        <taxon>Embryophyta</taxon>
        <taxon>Tracheophyta</taxon>
        <taxon>Spermatophyta</taxon>
        <taxon>Magnoliopsida</taxon>
        <taxon>eudicotyledons</taxon>
        <taxon>Gunneridae</taxon>
        <taxon>Pentapetalae</taxon>
        <taxon>asterids</taxon>
        <taxon>campanulids</taxon>
        <taxon>Asterales</taxon>
        <taxon>Asteraceae</taxon>
        <taxon>Asteroideae</taxon>
        <taxon>Heliantheae alliance</taxon>
        <taxon>Madieae</taxon>
        <taxon>Madiinae</taxon>
        <taxon>Deinandra</taxon>
    </lineage>
</organism>
<evidence type="ECO:0000313" key="15">
    <source>
        <dbReference type="EMBL" id="KAK9052908.1"/>
    </source>
</evidence>
<evidence type="ECO:0000259" key="13">
    <source>
        <dbReference type="Pfam" id="PF01095"/>
    </source>
</evidence>
<name>A0AAP0CCR1_9ASTR</name>
<evidence type="ECO:0000256" key="7">
    <source>
        <dbReference type="ARBA" id="ARBA00022801"/>
    </source>
</evidence>
<dbReference type="InterPro" id="IPR006501">
    <property type="entry name" value="Pectinesterase_inhib_dom"/>
</dbReference>
<dbReference type="InterPro" id="IPR011050">
    <property type="entry name" value="Pectin_lyase_fold/virulence"/>
</dbReference>
<evidence type="ECO:0000256" key="9">
    <source>
        <dbReference type="ARBA" id="ARBA00023316"/>
    </source>
</evidence>
<keyword evidence="12" id="KW-0964">Secreted</keyword>
<accession>A0AAP0CCR1</accession>
<keyword evidence="9 12" id="KW-0961">Cell wall biogenesis/degradation</keyword>
<dbReference type="Proteomes" id="UP001408789">
    <property type="component" value="Unassembled WGS sequence"/>
</dbReference>
<dbReference type="PROSITE" id="PS00503">
    <property type="entry name" value="PECTINESTERASE_2"/>
    <property type="match status" value="1"/>
</dbReference>
<comment type="similarity">
    <text evidence="3">In the N-terminal section; belongs to the PMEI family.</text>
</comment>
<dbReference type="AlphaFoldDB" id="A0AAP0CCR1"/>
<evidence type="ECO:0000256" key="12">
    <source>
        <dbReference type="RuleBase" id="RU000589"/>
    </source>
</evidence>
<dbReference type="EMBL" id="JBCNJP010000027">
    <property type="protein sequence ID" value="KAK9052908.1"/>
    <property type="molecule type" value="Genomic_DNA"/>
</dbReference>
<comment type="pathway">
    <text evidence="2 12">Glycan metabolism; pectin degradation; 2-dehydro-3-deoxy-D-gluconate from pectin: step 1/5.</text>
</comment>
<dbReference type="PROSITE" id="PS00800">
    <property type="entry name" value="PECTINESTERASE_1"/>
    <property type="match status" value="1"/>
</dbReference>
<evidence type="ECO:0000259" key="14">
    <source>
        <dbReference type="Pfam" id="PF04043"/>
    </source>
</evidence>
<sequence>MAKTYLLLFYCITIFIFLAFRICSEVSFCDQPPFATLCGSIIGRESESRDFGIKVSQAREALKRFLDMPHVMFDYQIDAALKDCLELYEDVINHLNLSISDIKPIDVGIWVSETVINHQICLNGFKYPEWSNLFEDVLVGHKASASNLPMTYDHGLIQLAEEGGTTQANLVVAQDGSGDFGTITEALEASANQRTGTDRFVIYVKAGIYKENIIINGSMTNLTLIGDGIDLTVITNDKNIYEGLLTSNTATVQVWGQGFIAVGITFENTAGPEKEQAIALLSASDLSVFYKCSFRGYQDTLCLLEQRQFYRECDIYGTVDFIFGDASAVLQNCNIYVRTPLPGQQNTITAQGRDNSDSYTGFVIHNSRVCPDPDSTLADGMVVTYLGRPWRDYSRVLYVKCDLDIEIDPAGWLAFRGNSIYDNVYYAEYMNTGKGANTSGRITWPGYHVLTTDDEAEQFSVRVFLSGDSWIPETGLPFDYDI</sequence>
<dbReference type="InterPro" id="IPR035513">
    <property type="entry name" value="Invertase/methylesterase_inhib"/>
</dbReference>
<dbReference type="FunFam" id="2.160.20.10:FF:000001">
    <property type="entry name" value="Pectinesterase"/>
    <property type="match status" value="1"/>
</dbReference>
<evidence type="ECO:0000256" key="3">
    <source>
        <dbReference type="ARBA" id="ARBA00006027"/>
    </source>
</evidence>
<evidence type="ECO:0000256" key="4">
    <source>
        <dbReference type="ARBA" id="ARBA00007786"/>
    </source>
</evidence>
<dbReference type="GO" id="GO:0045490">
    <property type="term" value="P:pectin catabolic process"/>
    <property type="evidence" value="ECO:0007669"/>
    <property type="project" value="UniProtKB-UniRule"/>
</dbReference>
<comment type="catalytic activity">
    <reaction evidence="10 12">
        <text>[(1-&gt;4)-alpha-D-galacturonosyl methyl ester](n) + n H2O = [(1-&gt;4)-alpha-D-galacturonosyl](n) + n methanol + n H(+)</text>
        <dbReference type="Rhea" id="RHEA:22380"/>
        <dbReference type="Rhea" id="RHEA-COMP:14570"/>
        <dbReference type="Rhea" id="RHEA-COMP:14573"/>
        <dbReference type="ChEBI" id="CHEBI:15377"/>
        <dbReference type="ChEBI" id="CHEBI:15378"/>
        <dbReference type="ChEBI" id="CHEBI:17790"/>
        <dbReference type="ChEBI" id="CHEBI:140522"/>
        <dbReference type="ChEBI" id="CHEBI:140523"/>
        <dbReference type="EC" id="3.1.1.11"/>
    </reaction>
</comment>
<gene>
    <name evidence="15" type="ORF">SSX86_029538</name>
</gene>
<comment type="similarity">
    <text evidence="4">In the C-terminal section; belongs to the pectinesterase family.</text>
</comment>
<keyword evidence="8 12" id="KW-0063">Aspartyl esterase</keyword>
<protein>
    <recommendedName>
        <fullName evidence="5 12">Pectinesterase</fullName>
        <ecNumber evidence="5 12">3.1.1.11</ecNumber>
    </recommendedName>
</protein>